<accession>A0AAD4HIB0</accession>
<dbReference type="EMBL" id="JABBWK010000045">
    <property type="protein sequence ID" value="KAG1897537.1"/>
    <property type="molecule type" value="Genomic_DNA"/>
</dbReference>
<protein>
    <submittedName>
        <fullName evidence="2">Uncharacterized protein</fullName>
    </submittedName>
</protein>
<reference evidence="2" key="1">
    <citation type="journal article" date="2020" name="New Phytol.">
        <title>Comparative genomics reveals dynamic genome evolution in host specialist ectomycorrhizal fungi.</title>
        <authorList>
            <person name="Lofgren L.A."/>
            <person name="Nguyen N.H."/>
            <person name="Vilgalys R."/>
            <person name="Ruytinx J."/>
            <person name="Liao H.L."/>
            <person name="Branco S."/>
            <person name="Kuo A."/>
            <person name="LaButti K."/>
            <person name="Lipzen A."/>
            <person name="Andreopoulos W."/>
            <person name="Pangilinan J."/>
            <person name="Riley R."/>
            <person name="Hundley H."/>
            <person name="Na H."/>
            <person name="Barry K."/>
            <person name="Grigoriev I.V."/>
            <person name="Stajich J.E."/>
            <person name="Kennedy P.G."/>
        </authorList>
    </citation>
    <scope>NUCLEOTIDE SEQUENCE</scope>
    <source>
        <strain evidence="2">FC203</strain>
    </source>
</reference>
<evidence type="ECO:0000256" key="1">
    <source>
        <dbReference type="SAM" id="MobiDB-lite"/>
    </source>
</evidence>
<dbReference type="AlphaFoldDB" id="A0AAD4HIB0"/>
<keyword evidence="3" id="KW-1185">Reference proteome</keyword>
<proteinExistence type="predicted"/>
<organism evidence="2 3">
    <name type="scientific">Suillus fuscotomentosus</name>
    <dbReference type="NCBI Taxonomy" id="1912939"/>
    <lineage>
        <taxon>Eukaryota</taxon>
        <taxon>Fungi</taxon>
        <taxon>Dikarya</taxon>
        <taxon>Basidiomycota</taxon>
        <taxon>Agaricomycotina</taxon>
        <taxon>Agaricomycetes</taxon>
        <taxon>Agaricomycetidae</taxon>
        <taxon>Boletales</taxon>
        <taxon>Suillineae</taxon>
        <taxon>Suillaceae</taxon>
        <taxon>Suillus</taxon>
    </lineage>
</organism>
<dbReference type="RefSeq" id="XP_041223113.1">
    <property type="nucleotide sequence ID" value="XM_041369735.1"/>
</dbReference>
<gene>
    <name evidence="2" type="ORF">F5891DRAFT_1241919</name>
</gene>
<evidence type="ECO:0000313" key="3">
    <source>
        <dbReference type="Proteomes" id="UP001195769"/>
    </source>
</evidence>
<feature type="region of interest" description="Disordered" evidence="1">
    <location>
        <begin position="36"/>
        <end position="68"/>
    </location>
</feature>
<comment type="caution">
    <text evidence="2">The sequence shown here is derived from an EMBL/GenBank/DDBJ whole genome shotgun (WGS) entry which is preliminary data.</text>
</comment>
<sequence length="193" mass="21385">MYIQRKIDVSLLTLVNKVPRHQSFISSPRSLFLPTRYPQSDEDAAHGSPEKFSLSPSPSHHHRLHDPPLSSSHFLASIDHLPCPTVDDSIRRCLPPTSHIVKSDIARLVSRTQRYRNAAFAGEEECTRDLTQIATVRTTFPPDIPVDVPGSLRGRVEQGSDAIAGSTIKIISDVVDSSFNAIYSARSYHLPPP</sequence>
<dbReference type="Proteomes" id="UP001195769">
    <property type="component" value="Unassembled WGS sequence"/>
</dbReference>
<evidence type="ECO:0000313" key="2">
    <source>
        <dbReference type="EMBL" id="KAG1897537.1"/>
    </source>
</evidence>
<name>A0AAD4HIB0_9AGAM</name>
<dbReference type="GeneID" id="64664033"/>